<evidence type="ECO:0000256" key="1">
    <source>
        <dbReference type="SAM" id="MobiDB-lite"/>
    </source>
</evidence>
<evidence type="ECO:0000313" key="3">
    <source>
        <dbReference type="Proteomes" id="UP000324222"/>
    </source>
</evidence>
<gene>
    <name evidence="2" type="ORF">E2C01_001257</name>
</gene>
<evidence type="ECO:0000313" key="2">
    <source>
        <dbReference type="EMBL" id="MPC08663.1"/>
    </source>
</evidence>
<dbReference type="Proteomes" id="UP000324222">
    <property type="component" value="Unassembled WGS sequence"/>
</dbReference>
<reference evidence="2 3" key="1">
    <citation type="submission" date="2019-05" db="EMBL/GenBank/DDBJ databases">
        <title>Another draft genome of Portunus trituberculatus and its Hox gene families provides insights of decapod evolution.</title>
        <authorList>
            <person name="Jeong J.-H."/>
            <person name="Song I."/>
            <person name="Kim S."/>
            <person name="Choi T."/>
            <person name="Kim D."/>
            <person name="Ryu S."/>
            <person name="Kim W."/>
        </authorList>
    </citation>
    <scope>NUCLEOTIDE SEQUENCE [LARGE SCALE GENOMIC DNA]</scope>
    <source>
        <tissue evidence="2">Muscle</tissue>
    </source>
</reference>
<dbReference type="EMBL" id="VSRR010000039">
    <property type="protein sequence ID" value="MPC08663.1"/>
    <property type="molecule type" value="Genomic_DNA"/>
</dbReference>
<comment type="caution">
    <text evidence="2">The sequence shown here is derived from an EMBL/GenBank/DDBJ whole genome shotgun (WGS) entry which is preliminary data.</text>
</comment>
<dbReference type="AlphaFoldDB" id="A0A5B7CM43"/>
<feature type="region of interest" description="Disordered" evidence="1">
    <location>
        <begin position="17"/>
        <end position="69"/>
    </location>
</feature>
<sequence>MQMLESLNGSQKIQELLPTTMPLHSGMDVEEGSSELVELQEPSEDREGGVKKLSLARKAKQDKGRPKRKTLLIDTQSSRFDRLTHQFDIHVSRVTHPVKFATNLPGESVNRHYPVCRRQRHTSTFPNKHQHFLVKMAPDHDGPRPRWPSSTAPCLP</sequence>
<accession>A0A5B7CM43</accession>
<keyword evidence="3" id="KW-1185">Reference proteome</keyword>
<protein>
    <submittedName>
        <fullName evidence="2">Uncharacterized protein</fullName>
    </submittedName>
</protein>
<proteinExistence type="predicted"/>
<organism evidence="2 3">
    <name type="scientific">Portunus trituberculatus</name>
    <name type="common">Swimming crab</name>
    <name type="synonym">Neptunus trituberculatus</name>
    <dbReference type="NCBI Taxonomy" id="210409"/>
    <lineage>
        <taxon>Eukaryota</taxon>
        <taxon>Metazoa</taxon>
        <taxon>Ecdysozoa</taxon>
        <taxon>Arthropoda</taxon>
        <taxon>Crustacea</taxon>
        <taxon>Multicrustacea</taxon>
        <taxon>Malacostraca</taxon>
        <taxon>Eumalacostraca</taxon>
        <taxon>Eucarida</taxon>
        <taxon>Decapoda</taxon>
        <taxon>Pleocyemata</taxon>
        <taxon>Brachyura</taxon>
        <taxon>Eubrachyura</taxon>
        <taxon>Portunoidea</taxon>
        <taxon>Portunidae</taxon>
        <taxon>Portuninae</taxon>
        <taxon>Portunus</taxon>
    </lineage>
</organism>
<name>A0A5B7CM43_PORTR</name>
<dbReference type="OrthoDB" id="1928087at2759"/>